<dbReference type="EMBL" id="CM029053">
    <property type="protein sequence ID" value="KAG2551647.1"/>
    <property type="molecule type" value="Genomic_DNA"/>
</dbReference>
<organism evidence="2 3">
    <name type="scientific">Panicum virgatum</name>
    <name type="common">Blackwell switchgrass</name>
    <dbReference type="NCBI Taxonomy" id="38727"/>
    <lineage>
        <taxon>Eukaryota</taxon>
        <taxon>Viridiplantae</taxon>
        <taxon>Streptophyta</taxon>
        <taxon>Embryophyta</taxon>
        <taxon>Tracheophyta</taxon>
        <taxon>Spermatophyta</taxon>
        <taxon>Magnoliopsida</taxon>
        <taxon>Liliopsida</taxon>
        <taxon>Poales</taxon>
        <taxon>Poaceae</taxon>
        <taxon>PACMAD clade</taxon>
        <taxon>Panicoideae</taxon>
        <taxon>Panicodae</taxon>
        <taxon>Paniceae</taxon>
        <taxon>Panicinae</taxon>
        <taxon>Panicum</taxon>
        <taxon>Panicum sect. Hiantes</taxon>
    </lineage>
</organism>
<dbReference type="AlphaFoldDB" id="A0A8T0NQ38"/>
<evidence type="ECO:0000256" key="1">
    <source>
        <dbReference type="SAM" id="MobiDB-lite"/>
    </source>
</evidence>
<sequence>MSPIAACSDASHASNASPVRPALPASDAPQTPQSVKSTANYKDKSENPAMKPSKSALVPQKPFARKRSCPTSKGNVAKKLLIDDKAEEDDGGSSGGAPSTDQQRCPFYVSPLSQRLSLYTLANMLMFLSNQSCSPVLYICSHTFAHEQTES</sequence>
<protein>
    <submittedName>
        <fullName evidence="2">Uncharacterized protein</fullName>
    </submittedName>
</protein>
<comment type="caution">
    <text evidence="2">The sequence shown here is derived from an EMBL/GenBank/DDBJ whole genome shotgun (WGS) entry which is preliminary data.</text>
</comment>
<feature type="region of interest" description="Disordered" evidence="1">
    <location>
        <begin position="1"/>
        <end position="105"/>
    </location>
</feature>
<gene>
    <name evidence="2" type="ORF">PVAP13_9KG409550</name>
</gene>
<accession>A0A8T0NQ38</accession>
<proteinExistence type="predicted"/>
<name>A0A8T0NQ38_PANVG</name>
<keyword evidence="3" id="KW-1185">Reference proteome</keyword>
<evidence type="ECO:0000313" key="3">
    <source>
        <dbReference type="Proteomes" id="UP000823388"/>
    </source>
</evidence>
<feature type="compositionally biased region" description="Polar residues" evidence="1">
    <location>
        <begin position="28"/>
        <end position="40"/>
    </location>
</feature>
<reference evidence="2 3" key="1">
    <citation type="submission" date="2020-05" db="EMBL/GenBank/DDBJ databases">
        <title>WGS assembly of Panicum virgatum.</title>
        <authorList>
            <person name="Lovell J.T."/>
            <person name="Jenkins J."/>
            <person name="Shu S."/>
            <person name="Juenger T.E."/>
            <person name="Schmutz J."/>
        </authorList>
    </citation>
    <scope>NUCLEOTIDE SEQUENCE [LARGE SCALE GENOMIC DNA]</scope>
    <source>
        <strain evidence="3">cv. AP13</strain>
    </source>
</reference>
<dbReference type="Proteomes" id="UP000823388">
    <property type="component" value="Chromosome 9K"/>
</dbReference>
<evidence type="ECO:0000313" key="2">
    <source>
        <dbReference type="EMBL" id="KAG2551647.1"/>
    </source>
</evidence>